<evidence type="ECO:0000256" key="1">
    <source>
        <dbReference type="SAM" id="Phobius"/>
    </source>
</evidence>
<keyword evidence="1" id="KW-0812">Transmembrane</keyword>
<dbReference type="AlphaFoldDB" id="A0A3B0U2W8"/>
<name>A0A3B0U2W8_9ZZZZ</name>
<feature type="transmembrane region" description="Helical" evidence="1">
    <location>
        <begin position="12"/>
        <end position="33"/>
    </location>
</feature>
<keyword evidence="1" id="KW-0472">Membrane</keyword>
<dbReference type="EMBL" id="UOEN01000184">
    <property type="protein sequence ID" value="VAW13726.1"/>
    <property type="molecule type" value="Genomic_DNA"/>
</dbReference>
<reference evidence="2" key="1">
    <citation type="submission" date="2018-06" db="EMBL/GenBank/DDBJ databases">
        <authorList>
            <person name="Zhirakovskaya E."/>
        </authorList>
    </citation>
    <scope>NUCLEOTIDE SEQUENCE</scope>
</reference>
<sequence length="78" mass="8652">MKARNIKALESLSFMSHLSGLLTVMLGIVVTFINVIDQNLGQIHVGIFIFASGYAFMKISSRITQIILDEKSGKNFSF</sequence>
<gene>
    <name evidence="2" type="ORF">MNBD_BACTEROID05-125</name>
</gene>
<proteinExistence type="predicted"/>
<keyword evidence="1" id="KW-1133">Transmembrane helix</keyword>
<feature type="transmembrane region" description="Helical" evidence="1">
    <location>
        <begin position="39"/>
        <end position="57"/>
    </location>
</feature>
<organism evidence="2">
    <name type="scientific">hydrothermal vent metagenome</name>
    <dbReference type="NCBI Taxonomy" id="652676"/>
    <lineage>
        <taxon>unclassified sequences</taxon>
        <taxon>metagenomes</taxon>
        <taxon>ecological metagenomes</taxon>
    </lineage>
</organism>
<accession>A0A3B0U2W8</accession>
<evidence type="ECO:0000313" key="2">
    <source>
        <dbReference type="EMBL" id="VAW13726.1"/>
    </source>
</evidence>
<protein>
    <submittedName>
        <fullName evidence="2">Uncharacterized protein</fullName>
    </submittedName>
</protein>